<sequence>MTNLLVNLINADQAQGPILIQELLNIHLKIAQELNLSIDDKIKKEVARLDQLLNTDIIDKEKIDNILSLGENLSSILVYAFLNLQGIKIDLIDIRNYLITDDHFGKATPEISIIKERMQNLPTNIYITQGFIDSTLDGKTTKLGRGGSDYSAAIVAEAIEDDELLIYTNVPGAYTMDPNTTEEAQLIEELNFQEMAEMANFGVKVLHTATIEPCVRSRTGVRILSTFEPERNGTLINIKDNKSLASRIGAITMRSEQVLVTITSLKMLNAYGFLVNTFSILAKYKISIDLIITSEVKVALTIDNISTGSHARNPFIYNQELLNELKQFAEVIVEENLTLLAVIGSRLTVPGIIQKALGVIEPFMLRLVCYGASNSSISVLVDKDNAVEMAKLLHKKLLGEAYV</sequence>
<keyword evidence="4 7" id="KW-0418">Kinase</keyword>
<dbReference type="GO" id="GO:0005524">
    <property type="term" value="F:ATP binding"/>
    <property type="evidence" value="ECO:0007669"/>
    <property type="project" value="UniProtKB-KW"/>
</dbReference>
<reference evidence="10" key="1">
    <citation type="submission" date="2021-06" db="EMBL/GenBank/DDBJ databases">
        <authorList>
            <person name="Nardi T."/>
            <person name="Nardi T."/>
        </authorList>
    </citation>
    <scope>NUCLEOTIDE SEQUENCE</scope>
</reference>
<evidence type="ECO:0000259" key="9">
    <source>
        <dbReference type="Pfam" id="PF00696"/>
    </source>
</evidence>
<name>A0A8S4C129_9ACAR</name>
<evidence type="ECO:0000256" key="1">
    <source>
        <dbReference type="ARBA" id="ARBA00010122"/>
    </source>
</evidence>
<evidence type="ECO:0000256" key="7">
    <source>
        <dbReference type="RuleBase" id="RU003448"/>
    </source>
</evidence>
<accession>A0A8S4C129</accession>
<comment type="pathway">
    <text evidence="8">Amino-acid biosynthesis; L-threonine biosynthesis; L-threonine from L-aspartate: step 1/5.</text>
</comment>
<evidence type="ECO:0000256" key="3">
    <source>
        <dbReference type="ARBA" id="ARBA00022741"/>
    </source>
</evidence>
<dbReference type="InterPro" id="IPR042199">
    <property type="entry name" value="AsparK_Bifunc_asparK/hSer_DH"/>
</dbReference>
<dbReference type="GO" id="GO:0009090">
    <property type="term" value="P:homoserine biosynthetic process"/>
    <property type="evidence" value="ECO:0007669"/>
    <property type="project" value="TreeGrafter"/>
</dbReference>
<dbReference type="InterPro" id="IPR001341">
    <property type="entry name" value="Asp_kinase"/>
</dbReference>
<dbReference type="InterPro" id="IPR001048">
    <property type="entry name" value="Asp/Glu/Uridylate_kinase"/>
</dbReference>
<organism evidence="10 11">
    <name type="scientific">Hyalomma marginatum</name>
    <dbReference type="NCBI Taxonomy" id="34627"/>
    <lineage>
        <taxon>Eukaryota</taxon>
        <taxon>Metazoa</taxon>
        <taxon>Ecdysozoa</taxon>
        <taxon>Arthropoda</taxon>
        <taxon>Chelicerata</taxon>
        <taxon>Arachnida</taxon>
        <taxon>Acari</taxon>
        <taxon>Parasitiformes</taxon>
        <taxon>Ixodida</taxon>
        <taxon>Ixodoidea</taxon>
        <taxon>Ixodidae</taxon>
        <taxon>Hyalomminae</taxon>
        <taxon>Hyalomma</taxon>
    </lineage>
</organism>
<comment type="pathway">
    <text evidence="8">Amino-acid biosynthesis; L-methionine biosynthesis via de novo pathway; L-homoserine from L-aspartate: step 1/3.</text>
</comment>
<evidence type="ECO:0000256" key="6">
    <source>
        <dbReference type="ARBA" id="ARBA00047872"/>
    </source>
</evidence>
<keyword evidence="2 7" id="KW-0808">Transferase</keyword>
<keyword evidence="5" id="KW-0067">ATP-binding</keyword>
<comment type="pathway">
    <text evidence="8">Amino-acid biosynthesis; L-lysine biosynthesis via DAP pathway; (S)-tetrahydrodipicolinate from L-aspartate: step 1/4.</text>
</comment>
<evidence type="ECO:0000313" key="10">
    <source>
        <dbReference type="EMBL" id="CAG7596164.1"/>
    </source>
</evidence>
<dbReference type="AlphaFoldDB" id="A0A8S4C129"/>
<dbReference type="Gene3D" id="3.30.70.260">
    <property type="match status" value="2"/>
</dbReference>
<keyword evidence="8" id="KW-0028">Amino-acid biosynthesis</keyword>
<dbReference type="EMBL" id="CAJVAF010000315">
    <property type="protein sequence ID" value="CAG7596164.1"/>
    <property type="molecule type" value="Genomic_DNA"/>
</dbReference>
<dbReference type="NCBIfam" id="TIGR00657">
    <property type="entry name" value="asp_kinases"/>
    <property type="match status" value="1"/>
</dbReference>
<gene>
    <name evidence="10" type="ORF">MHYMCMPASI_00860</name>
</gene>
<evidence type="ECO:0000313" key="11">
    <source>
        <dbReference type="Proteomes" id="UP000837675"/>
    </source>
</evidence>
<evidence type="ECO:0000256" key="4">
    <source>
        <dbReference type="ARBA" id="ARBA00022777"/>
    </source>
</evidence>
<dbReference type="Gene3D" id="3.40.1160.10">
    <property type="entry name" value="Acetylglutamate kinase-like"/>
    <property type="match status" value="1"/>
</dbReference>
<dbReference type="Gene3D" id="1.20.120.1320">
    <property type="entry name" value="Aspartokinase, catalytic domain"/>
    <property type="match status" value="1"/>
</dbReference>
<dbReference type="Pfam" id="PF00696">
    <property type="entry name" value="AA_kinase"/>
    <property type="match status" value="1"/>
</dbReference>
<dbReference type="PANTHER" id="PTHR21499">
    <property type="entry name" value="ASPARTATE KINASE"/>
    <property type="match status" value="1"/>
</dbReference>
<dbReference type="SUPFAM" id="SSF53633">
    <property type="entry name" value="Carbamate kinase-like"/>
    <property type="match status" value="1"/>
</dbReference>
<dbReference type="InterPro" id="IPR005260">
    <property type="entry name" value="Asp_kin_monofn"/>
</dbReference>
<dbReference type="GO" id="GO:0009089">
    <property type="term" value="P:lysine biosynthetic process via diaminopimelate"/>
    <property type="evidence" value="ECO:0007669"/>
    <property type="project" value="InterPro"/>
</dbReference>
<evidence type="ECO:0000256" key="2">
    <source>
        <dbReference type="ARBA" id="ARBA00022679"/>
    </source>
</evidence>
<evidence type="ECO:0000256" key="5">
    <source>
        <dbReference type="ARBA" id="ARBA00022840"/>
    </source>
</evidence>
<protein>
    <recommendedName>
        <fullName evidence="7">Aspartokinase</fullName>
        <ecNumber evidence="7">2.7.2.4</ecNumber>
    </recommendedName>
</protein>
<dbReference type="GO" id="GO:0004072">
    <property type="term" value="F:aspartate kinase activity"/>
    <property type="evidence" value="ECO:0007669"/>
    <property type="project" value="UniProtKB-EC"/>
</dbReference>
<comment type="caution">
    <text evidence="10">The sequence shown here is derived from an EMBL/GenBank/DDBJ whole genome shotgun (WGS) entry which is preliminary data.</text>
</comment>
<dbReference type="InterPro" id="IPR045865">
    <property type="entry name" value="ACT-like_dom_sf"/>
</dbReference>
<proteinExistence type="inferred from homology"/>
<dbReference type="Proteomes" id="UP000837675">
    <property type="component" value="Unassembled WGS sequence"/>
</dbReference>
<keyword evidence="3" id="KW-0547">Nucleotide-binding</keyword>
<dbReference type="PIRSF" id="PIRSF000726">
    <property type="entry name" value="Asp_kin"/>
    <property type="match status" value="1"/>
</dbReference>
<comment type="catalytic activity">
    <reaction evidence="6 7">
        <text>L-aspartate + ATP = 4-phospho-L-aspartate + ADP</text>
        <dbReference type="Rhea" id="RHEA:23776"/>
        <dbReference type="ChEBI" id="CHEBI:29991"/>
        <dbReference type="ChEBI" id="CHEBI:30616"/>
        <dbReference type="ChEBI" id="CHEBI:57535"/>
        <dbReference type="ChEBI" id="CHEBI:456216"/>
        <dbReference type="EC" id="2.7.2.4"/>
    </reaction>
</comment>
<keyword evidence="11" id="KW-1185">Reference proteome</keyword>
<dbReference type="PANTHER" id="PTHR21499:SF59">
    <property type="entry name" value="ASPARTOKINASE"/>
    <property type="match status" value="1"/>
</dbReference>
<dbReference type="SUPFAM" id="SSF55021">
    <property type="entry name" value="ACT-like"/>
    <property type="match status" value="2"/>
</dbReference>
<dbReference type="GO" id="GO:0005829">
    <property type="term" value="C:cytosol"/>
    <property type="evidence" value="ECO:0007669"/>
    <property type="project" value="TreeGrafter"/>
</dbReference>
<dbReference type="EC" id="2.7.2.4" evidence="7"/>
<evidence type="ECO:0000256" key="8">
    <source>
        <dbReference type="RuleBase" id="RU004249"/>
    </source>
</evidence>
<feature type="domain" description="Aspartate/glutamate/uridylate kinase" evidence="9">
    <location>
        <begin position="49"/>
        <end position="225"/>
    </location>
</feature>
<dbReference type="InterPro" id="IPR036393">
    <property type="entry name" value="AceGlu_kinase-like_sf"/>
</dbReference>
<comment type="similarity">
    <text evidence="1 7">Belongs to the aspartokinase family.</text>
</comment>